<organism evidence="4 5">
    <name type="scientific">Candidatus Woykebacteria bacterium RIFCSPHIGHO2_02_FULL_43_16b</name>
    <dbReference type="NCBI Taxonomy" id="1802601"/>
    <lineage>
        <taxon>Bacteria</taxon>
        <taxon>Candidatus Woykeibacteriota</taxon>
    </lineage>
</organism>
<dbReference type="InterPro" id="IPR000653">
    <property type="entry name" value="DegT/StrS_aminotransferase"/>
</dbReference>
<accession>A0A1G1WPJ0</accession>
<feature type="active site" description="Proton acceptor" evidence="1">
    <location>
        <position position="180"/>
    </location>
</feature>
<dbReference type="Gene3D" id="3.40.640.10">
    <property type="entry name" value="Type I PLP-dependent aspartate aminotransferase-like (Major domain)"/>
    <property type="match status" value="1"/>
</dbReference>
<evidence type="ECO:0000256" key="2">
    <source>
        <dbReference type="PIRSR" id="PIRSR000390-2"/>
    </source>
</evidence>
<dbReference type="SUPFAM" id="SSF53383">
    <property type="entry name" value="PLP-dependent transferases"/>
    <property type="match status" value="1"/>
</dbReference>
<comment type="caution">
    <text evidence="4">The sequence shown here is derived from an EMBL/GenBank/DDBJ whole genome shotgun (WGS) entry which is preliminary data.</text>
</comment>
<evidence type="ECO:0000313" key="4">
    <source>
        <dbReference type="EMBL" id="OGY29107.1"/>
    </source>
</evidence>
<dbReference type="PANTHER" id="PTHR30244:SF34">
    <property type="entry name" value="DTDP-4-AMINO-4,6-DIDEOXYGALACTOSE TRANSAMINASE"/>
    <property type="match status" value="1"/>
</dbReference>
<reference evidence="4 5" key="1">
    <citation type="journal article" date="2016" name="Nat. Commun.">
        <title>Thousands of microbial genomes shed light on interconnected biogeochemical processes in an aquifer system.</title>
        <authorList>
            <person name="Anantharaman K."/>
            <person name="Brown C.T."/>
            <person name="Hug L.A."/>
            <person name="Sharon I."/>
            <person name="Castelle C.J."/>
            <person name="Probst A.J."/>
            <person name="Thomas B.C."/>
            <person name="Singh A."/>
            <person name="Wilkins M.J."/>
            <person name="Karaoz U."/>
            <person name="Brodie E.L."/>
            <person name="Williams K.H."/>
            <person name="Hubbard S.S."/>
            <person name="Banfield J.F."/>
        </authorList>
    </citation>
    <scope>NUCLEOTIDE SEQUENCE [LARGE SCALE GENOMIC DNA]</scope>
</reference>
<dbReference type="EMBL" id="MHCX01000035">
    <property type="protein sequence ID" value="OGY29107.1"/>
    <property type="molecule type" value="Genomic_DNA"/>
</dbReference>
<dbReference type="Pfam" id="PF01041">
    <property type="entry name" value="DegT_DnrJ_EryC1"/>
    <property type="match status" value="1"/>
</dbReference>
<evidence type="ECO:0000256" key="3">
    <source>
        <dbReference type="RuleBase" id="RU004508"/>
    </source>
</evidence>
<comment type="similarity">
    <text evidence="3">Belongs to the DegT/DnrJ/EryC1 family.</text>
</comment>
<dbReference type="PANTHER" id="PTHR30244">
    <property type="entry name" value="TRANSAMINASE"/>
    <property type="match status" value="1"/>
</dbReference>
<dbReference type="GO" id="GO:0030170">
    <property type="term" value="F:pyridoxal phosphate binding"/>
    <property type="evidence" value="ECO:0007669"/>
    <property type="project" value="TreeGrafter"/>
</dbReference>
<dbReference type="InterPro" id="IPR015421">
    <property type="entry name" value="PyrdxlP-dep_Trfase_major"/>
</dbReference>
<protein>
    <submittedName>
        <fullName evidence="4">Aminotransferase DegT</fullName>
    </submittedName>
</protein>
<name>A0A1G1WPJ0_9BACT</name>
<dbReference type="Gene3D" id="3.90.1150.10">
    <property type="entry name" value="Aspartate Aminotransferase, domain 1"/>
    <property type="match status" value="1"/>
</dbReference>
<dbReference type="InterPro" id="IPR015422">
    <property type="entry name" value="PyrdxlP-dep_Trfase_small"/>
</dbReference>
<dbReference type="CDD" id="cd00616">
    <property type="entry name" value="AHBA_syn"/>
    <property type="match status" value="1"/>
</dbReference>
<evidence type="ECO:0000313" key="5">
    <source>
        <dbReference type="Proteomes" id="UP000177821"/>
    </source>
</evidence>
<keyword evidence="4" id="KW-0032">Aminotransferase</keyword>
<keyword evidence="4" id="KW-0808">Transferase</keyword>
<dbReference type="GO" id="GO:0000271">
    <property type="term" value="P:polysaccharide biosynthetic process"/>
    <property type="evidence" value="ECO:0007669"/>
    <property type="project" value="TreeGrafter"/>
</dbReference>
<dbReference type="Proteomes" id="UP000177821">
    <property type="component" value="Unassembled WGS sequence"/>
</dbReference>
<sequence>MINISEPCFDELEEKAILEVLRSGHVASGPKVAEFEEEFALYLGVKFSSALSSGTAALHLACLALGVGEGDEVITTPFSFIASSNAAVYCGAKPVFVDIEEKSFNLDPDLIEGVITPRTKAILVVHLYGRPADMKKILGIAKKHDLKVIEDACQAHGASIDGKKVGGWGDVGSFSFYATKNMTTVEGGMVVSDDKELIEKINSLRNHGSRVRYVHEDLGFNFRLADLNAAIGLVQLKKLDDFNKKRRQNATYLNKQLRGLENIFLPTLSEGMVVHQYSVILDETLDREKVRESMLEAGVGTGVFYPIPIHKQKRYLESNPGLSLKVSERMSKKVLSLPIHPKLSTKDLDQVASVLKRSLGS</sequence>
<gene>
    <name evidence="4" type="ORF">A3J50_02370</name>
</gene>
<proteinExistence type="inferred from homology"/>
<feature type="modified residue" description="N6-(pyridoxal phosphate)lysine" evidence="2">
    <location>
        <position position="180"/>
    </location>
</feature>
<dbReference type="GO" id="GO:0008483">
    <property type="term" value="F:transaminase activity"/>
    <property type="evidence" value="ECO:0007669"/>
    <property type="project" value="UniProtKB-KW"/>
</dbReference>
<keyword evidence="2 3" id="KW-0663">Pyridoxal phosphate</keyword>
<dbReference type="AlphaFoldDB" id="A0A1G1WPJ0"/>
<dbReference type="InterPro" id="IPR015424">
    <property type="entry name" value="PyrdxlP-dep_Trfase"/>
</dbReference>
<dbReference type="PIRSF" id="PIRSF000390">
    <property type="entry name" value="PLP_StrS"/>
    <property type="match status" value="1"/>
</dbReference>
<evidence type="ECO:0000256" key="1">
    <source>
        <dbReference type="PIRSR" id="PIRSR000390-1"/>
    </source>
</evidence>